<dbReference type="GO" id="GO:0003677">
    <property type="term" value="F:DNA binding"/>
    <property type="evidence" value="ECO:0007669"/>
    <property type="project" value="InterPro"/>
</dbReference>
<dbReference type="EMBL" id="BJTG01000007">
    <property type="protein sequence ID" value="GEJ58420.1"/>
    <property type="molecule type" value="Genomic_DNA"/>
</dbReference>
<dbReference type="PROSITE" id="PS50943">
    <property type="entry name" value="HTH_CROC1"/>
    <property type="match status" value="1"/>
</dbReference>
<sequence length="66" mass="7092">MGEDELKKVAAELASIKKLLVLALTEGTQKKMSQDAVARALGVDQASVSRMLNGPKKKDAATKRPR</sequence>
<gene>
    <name evidence="3" type="ORF">AMYX_31610</name>
</gene>
<accession>A0A7I9VQL9</accession>
<evidence type="ECO:0000256" key="1">
    <source>
        <dbReference type="SAM" id="MobiDB-lite"/>
    </source>
</evidence>
<proteinExistence type="predicted"/>
<feature type="domain" description="HTH cro/C1-type" evidence="2">
    <location>
        <begin position="29"/>
        <end position="54"/>
    </location>
</feature>
<dbReference type="RefSeq" id="WP_176066942.1">
    <property type="nucleotide sequence ID" value="NZ_BJTG01000007.1"/>
</dbReference>
<evidence type="ECO:0000313" key="3">
    <source>
        <dbReference type="EMBL" id="GEJ58420.1"/>
    </source>
</evidence>
<organism evidence="3 4">
    <name type="scientific">Anaeromyxobacter diazotrophicus</name>
    <dbReference type="NCBI Taxonomy" id="2590199"/>
    <lineage>
        <taxon>Bacteria</taxon>
        <taxon>Pseudomonadati</taxon>
        <taxon>Myxococcota</taxon>
        <taxon>Myxococcia</taxon>
        <taxon>Myxococcales</taxon>
        <taxon>Cystobacterineae</taxon>
        <taxon>Anaeromyxobacteraceae</taxon>
        <taxon>Anaeromyxobacter</taxon>
    </lineage>
</organism>
<dbReference type="AlphaFoldDB" id="A0A7I9VQL9"/>
<evidence type="ECO:0000259" key="2">
    <source>
        <dbReference type="PROSITE" id="PS50943"/>
    </source>
</evidence>
<comment type="caution">
    <text evidence="3">The sequence shown here is derived from an EMBL/GenBank/DDBJ whole genome shotgun (WGS) entry which is preliminary data.</text>
</comment>
<reference evidence="4" key="1">
    <citation type="journal article" date="2020" name="Appl. Environ. Microbiol.">
        <title>Diazotrophic Anaeromyxobacter Isolates from Soils.</title>
        <authorList>
            <person name="Masuda Y."/>
            <person name="Yamanaka H."/>
            <person name="Xu Z.X."/>
            <person name="Shiratori Y."/>
            <person name="Aono T."/>
            <person name="Amachi S."/>
            <person name="Senoo K."/>
            <person name="Itoh H."/>
        </authorList>
    </citation>
    <scope>NUCLEOTIDE SEQUENCE [LARGE SCALE GENOMIC DNA]</scope>
    <source>
        <strain evidence="4">R267</strain>
    </source>
</reference>
<dbReference type="Pfam" id="PF01381">
    <property type="entry name" value="HTH_3"/>
    <property type="match status" value="1"/>
</dbReference>
<feature type="compositionally biased region" description="Basic and acidic residues" evidence="1">
    <location>
        <begin position="56"/>
        <end position="66"/>
    </location>
</feature>
<feature type="region of interest" description="Disordered" evidence="1">
    <location>
        <begin position="47"/>
        <end position="66"/>
    </location>
</feature>
<keyword evidence="4" id="KW-1185">Reference proteome</keyword>
<dbReference type="Proteomes" id="UP000503640">
    <property type="component" value="Unassembled WGS sequence"/>
</dbReference>
<evidence type="ECO:0000313" key="4">
    <source>
        <dbReference type="Proteomes" id="UP000503640"/>
    </source>
</evidence>
<dbReference type="Gene3D" id="1.10.260.40">
    <property type="entry name" value="lambda repressor-like DNA-binding domains"/>
    <property type="match status" value="1"/>
</dbReference>
<dbReference type="InterPro" id="IPR001387">
    <property type="entry name" value="Cro/C1-type_HTH"/>
</dbReference>
<name>A0A7I9VQL9_9BACT</name>
<dbReference type="InterPro" id="IPR010982">
    <property type="entry name" value="Lambda_DNA-bd_dom_sf"/>
</dbReference>
<protein>
    <recommendedName>
        <fullName evidence="2">HTH cro/C1-type domain-containing protein</fullName>
    </recommendedName>
</protein>
<dbReference type="SUPFAM" id="SSF47413">
    <property type="entry name" value="lambda repressor-like DNA-binding domains"/>
    <property type="match status" value="1"/>
</dbReference>